<gene>
    <name evidence="1" type="ORF">ERS137965_01921</name>
</gene>
<reference evidence="1 2" key="1">
    <citation type="submission" date="2015-03" db="EMBL/GenBank/DDBJ databases">
        <authorList>
            <person name="Murphy D."/>
        </authorList>
    </citation>
    <scope>NUCLEOTIDE SEQUENCE [LARGE SCALE GENOMIC DNA]</scope>
    <source>
        <strain evidence="1 2">IP06005</strain>
    </source>
</reference>
<protein>
    <submittedName>
        <fullName evidence="1">Uncharacterized protein</fullName>
    </submittedName>
</protein>
<dbReference type="AlphaFoldDB" id="A0A0T9TWE3"/>
<dbReference type="EMBL" id="CQEJ01000009">
    <property type="protein sequence ID" value="CNL05954.1"/>
    <property type="molecule type" value="Genomic_DNA"/>
</dbReference>
<evidence type="ECO:0000313" key="2">
    <source>
        <dbReference type="Proteomes" id="UP000041595"/>
    </source>
</evidence>
<proteinExistence type="predicted"/>
<name>A0A0T9TWE3_YERAL</name>
<dbReference type="RefSeq" id="WP_049596094.1">
    <property type="nucleotide sequence ID" value="NZ_CABHQC010000178.1"/>
</dbReference>
<accession>A0A0T9TWE3</accession>
<sequence>MKHVGFMGGSSLVELGDTSEMIDFLKFFSEKMERYGDSELSNRLYKKYIKLEQLGALALIVKELKVKLSSGEDKYLEYLSGIETCIESAELFYKSWGIYQPLKIAVTDVPYYIEDKNRPLEQYDTLGPNESPFWLR</sequence>
<organism evidence="1 2">
    <name type="scientific">Yersinia aldovae</name>
    <dbReference type="NCBI Taxonomy" id="29483"/>
    <lineage>
        <taxon>Bacteria</taxon>
        <taxon>Pseudomonadati</taxon>
        <taxon>Pseudomonadota</taxon>
        <taxon>Gammaproteobacteria</taxon>
        <taxon>Enterobacterales</taxon>
        <taxon>Yersiniaceae</taxon>
        <taxon>Yersinia</taxon>
    </lineage>
</organism>
<dbReference type="Proteomes" id="UP000041595">
    <property type="component" value="Unassembled WGS sequence"/>
</dbReference>
<evidence type="ECO:0000313" key="1">
    <source>
        <dbReference type="EMBL" id="CNL05954.1"/>
    </source>
</evidence>